<dbReference type="RefSeq" id="WP_019349964.1">
    <property type="nucleotide sequence ID" value="NZ_JAPHOO010000002.1"/>
</dbReference>
<feature type="transmembrane region" description="Helical" evidence="4">
    <location>
        <begin position="39"/>
        <end position="57"/>
    </location>
</feature>
<feature type="transmembrane region" description="Helical" evidence="4">
    <location>
        <begin position="302"/>
        <end position="324"/>
    </location>
</feature>
<keyword evidence="8" id="KW-1185">Reference proteome</keyword>
<feature type="domain" description="Penicillin-binding protein transpeptidase" evidence="5">
    <location>
        <begin position="364"/>
        <end position="625"/>
    </location>
</feature>
<dbReference type="OrthoDB" id="9789078at2"/>
<evidence type="ECO:0000256" key="4">
    <source>
        <dbReference type="SAM" id="Phobius"/>
    </source>
</evidence>
<dbReference type="InterPro" id="IPR008756">
    <property type="entry name" value="Peptidase_M56"/>
</dbReference>
<feature type="domain" description="Peptidase M56" evidence="6">
    <location>
        <begin position="98"/>
        <end position="275"/>
    </location>
</feature>
<gene>
    <name evidence="7" type="primary">penA_1</name>
    <name evidence="7" type="ORF">NCTC11370_00481</name>
</gene>
<dbReference type="Pfam" id="PF05569">
    <property type="entry name" value="Peptidase_M56"/>
    <property type="match status" value="1"/>
</dbReference>
<dbReference type="PANTHER" id="PTHR30627:SF1">
    <property type="entry name" value="PEPTIDOGLYCAN D,D-TRANSPEPTIDASE FTSI"/>
    <property type="match status" value="1"/>
</dbReference>
<evidence type="ECO:0000313" key="7">
    <source>
        <dbReference type="EMBL" id="STO20427.1"/>
    </source>
</evidence>
<organism evidence="7 8">
    <name type="scientific">Fluoribacter dumoffii</name>
    <dbReference type="NCBI Taxonomy" id="463"/>
    <lineage>
        <taxon>Bacteria</taxon>
        <taxon>Pseudomonadati</taxon>
        <taxon>Pseudomonadota</taxon>
        <taxon>Gammaproteobacteria</taxon>
        <taxon>Legionellales</taxon>
        <taxon>Legionellaceae</taxon>
        <taxon>Fluoribacter</taxon>
    </lineage>
</organism>
<dbReference type="InterPro" id="IPR001460">
    <property type="entry name" value="PCN-bd_Tpept"/>
</dbReference>
<dbReference type="CDD" id="cd07341">
    <property type="entry name" value="M56_BlaR1_MecR1_like"/>
    <property type="match status" value="1"/>
</dbReference>
<dbReference type="Proteomes" id="UP000254554">
    <property type="component" value="Unassembled WGS sequence"/>
</dbReference>
<evidence type="ECO:0000313" key="8">
    <source>
        <dbReference type="Proteomes" id="UP000254554"/>
    </source>
</evidence>
<evidence type="ECO:0000256" key="1">
    <source>
        <dbReference type="ARBA" id="ARBA00004370"/>
    </source>
</evidence>
<keyword evidence="4" id="KW-0812">Transmembrane</keyword>
<dbReference type="GO" id="GO:0005886">
    <property type="term" value="C:plasma membrane"/>
    <property type="evidence" value="ECO:0007669"/>
    <property type="project" value="TreeGrafter"/>
</dbReference>
<reference evidence="7 8" key="1">
    <citation type="submission" date="2018-06" db="EMBL/GenBank/DDBJ databases">
        <authorList>
            <consortium name="Pathogen Informatics"/>
            <person name="Doyle S."/>
        </authorList>
    </citation>
    <scope>NUCLEOTIDE SEQUENCE [LARGE SCALE GENOMIC DNA]</scope>
    <source>
        <strain evidence="7 8">NCTC11370</strain>
    </source>
</reference>
<dbReference type="AlphaFoldDB" id="A0A377G6H7"/>
<evidence type="ECO:0000259" key="6">
    <source>
        <dbReference type="Pfam" id="PF05569"/>
    </source>
</evidence>
<dbReference type="GO" id="GO:0071555">
    <property type="term" value="P:cell wall organization"/>
    <property type="evidence" value="ECO:0007669"/>
    <property type="project" value="TreeGrafter"/>
</dbReference>
<dbReference type="Pfam" id="PF00905">
    <property type="entry name" value="Transpeptidase"/>
    <property type="match status" value="1"/>
</dbReference>
<dbReference type="PANTHER" id="PTHR30627">
    <property type="entry name" value="PEPTIDOGLYCAN D,D-TRANSPEPTIDASE"/>
    <property type="match status" value="1"/>
</dbReference>
<protein>
    <submittedName>
        <fullName evidence="7">Penicillin-binding protein 2</fullName>
    </submittedName>
</protein>
<sequence length="635" mass="68896">MQLIEIILSIHCLLLASSWFIGGRRLANQPSFKLKLARLLLVSCVVSPLLVQCIGSSQKPARLNIVSLDNLQGLMSQPVLKAQTVTVEQEPGTAYPLHNMSYYQLFGVIFCFIVMYRSYRFLSALSGLRAFLAEAIPYRSSGKLMIKVSDRCHIPFSVYLFRKAYIVLPVSLLSSARNVRIAMAHEGQHHRNGDCLWAYLIEILGVIFFGNPGVTRWRNILSELQEFSCDEVLVGHPQISTHDYGQCLFQVVRTLSLGSLPSNQEFACTVGMASNKENEDCTFIIRRISMLSTYPYTASRSLLLGVACAGFSILAPICAAYAAAGTLASAKARAVDTTHLHPEIQKIAAKEIAAAVKHYHAKSGVVAIADPATGKIIAFAESTPKGQDSWKTRVFSPGSTIKPFIAAAAIDSGNSSETQSYDCHSPYSVNGKSFTNFSADVGSASLTEAIAKSINVCLIKVSQETGAPIIRKKLTEFGFDMDSWWQANQSQDEQLARASLGENIPVTMESLTTSYAILANKGRSFAQGNTPVISKTTINSINRMLEEAVTHGTGRLAAIPGVSVAGKTGTVLENKQNHLALFAGYMPVEKPRYVMVVVIEQGHLNKEGKLLSSGGELAAPVFHHIAMSSLSGGHQ</sequence>
<dbReference type="STRING" id="1094715.GCA_000236165_01940"/>
<dbReference type="SUPFAM" id="SSF56601">
    <property type="entry name" value="beta-lactamase/transpeptidase-like"/>
    <property type="match status" value="1"/>
</dbReference>
<evidence type="ECO:0000259" key="5">
    <source>
        <dbReference type="Pfam" id="PF00905"/>
    </source>
</evidence>
<dbReference type="InterPro" id="IPR012338">
    <property type="entry name" value="Beta-lactam/transpept-like"/>
</dbReference>
<name>A0A377G6H7_9GAMM</name>
<dbReference type="Gene3D" id="3.40.710.10">
    <property type="entry name" value="DD-peptidase/beta-lactamase superfamily"/>
    <property type="match status" value="1"/>
</dbReference>
<evidence type="ECO:0000256" key="3">
    <source>
        <dbReference type="ARBA" id="ARBA00023136"/>
    </source>
</evidence>
<dbReference type="InterPro" id="IPR050515">
    <property type="entry name" value="Beta-lactam/transpept"/>
</dbReference>
<keyword evidence="4" id="KW-1133">Transmembrane helix</keyword>
<keyword evidence="3 4" id="KW-0472">Membrane</keyword>
<dbReference type="GO" id="GO:0008658">
    <property type="term" value="F:penicillin binding"/>
    <property type="evidence" value="ECO:0007669"/>
    <property type="project" value="InterPro"/>
</dbReference>
<comment type="subcellular location">
    <subcellularLocation>
        <location evidence="1">Membrane</location>
    </subcellularLocation>
</comment>
<comment type="similarity">
    <text evidence="2">Belongs to the peptidase M56 family.</text>
</comment>
<proteinExistence type="inferred from homology"/>
<dbReference type="EMBL" id="UGGT01000001">
    <property type="protein sequence ID" value="STO20427.1"/>
    <property type="molecule type" value="Genomic_DNA"/>
</dbReference>
<accession>A0A377G6H7</accession>
<dbReference type="GeneID" id="93292882"/>
<feature type="transmembrane region" description="Helical" evidence="4">
    <location>
        <begin position="6"/>
        <end position="27"/>
    </location>
</feature>
<feature type="transmembrane region" description="Helical" evidence="4">
    <location>
        <begin position="101"/>
        <end position="119"/>
    </location>
</feature>
<evidence type="ECO:0000256" key="2">
    <source>
        <dbReference type="ARBA" id="ARBA00011075"/>
    </source>
</evidence>